<dbReference type="EMBL" id="UOFI01000058">
    <property type="protein sequence ID" value="VAW64893.1"/>
    <property type="molecule type" value="Genomic_DNA"/>
</dbReference>
<proteinExistence type="predicted"/>
<organism evidence="1">
    <name type="scientific">hydrothermal vent metagenome</name>
    <dbReference type="NCBI Taxonomy" id="652676"/>
    <lineage>
        <taxon>unclassified sequences</taxon>
        <taxon>metagenomes</taxon>
        <taxon>ecological metagenomes</taxon>
    </lineage>
</organism>
<name>A0A3B0XL33_9ZZZZ</name>
<evidence type="ECO:0000313" key="1">
    <source>
        <dbReference type="EMBL" id="VAW64893.1"/>
    </source>
</evidence>
<sequence>MTLKQRFLDAVCNGDLGEEDEHGVTVQLTDFKRYFSDIRSDYINSFLPAAVIETGQYSITHTKYLYRAAKGVYRVHPDAVEQHRAEANENINGHRVDNKIEEIYGLYQCTY</sequence>
<protein>
    <submittedName>
        <fullName evidence="1">Uncharacterized protein</fullName>
    </submittedName>
</protein>
<accession>A0A3B0XL33</accession>
<reference evidence="1" key="1">
    <citation type="submission" date="2018-06" db="EMBL/GenBank/DDBJ databases">
        <authorList>
            <person name="Zhirakovskaya E."/>
        </authorList>
    </citation>
    <scope>NUCLEOTIDE SEQUENCE</scope>
</reference>
<dbReference type="AlphaFoldDB" id="A0A3B0XL33"/>
<gene>
    <name evidence="1" type="ORF">MNBD_GAMMA09-792</name>
</gene>